<sequence length="33" mass="3755">MPSKVRKAIIRIQRKFLWGGASGDKEKIPWVTG</sequence>
<dbReference type="EMBL" id="LXQA010115410">
    <property type="protein sequence ID" value="MCI19565.1"/>
    <property type="molecule type" value="Genomic_DNA"/>
</dbReference>
<protein>
    <submittedName>
        <fullName evidence="1">Uncharacterized protein</fullName>
    </submittedName>
</protein>
<proteinExistence type="predicted"/>
<organism evidence="1 2">
    <name type="scientific">Trifolium medium</name>
    <dbReference type="NCBI Taxonomy" id="97028"/>
    <lineage>
        <taxon>Eukaryota</taxon>
        <taxon>Viridiplantae</taxon>
        <taxon>Streptophyta</taxon>
        <taxon>Embryophyta</taxon>
        <taxon>Tracheophyta</taxon>
        <taxon>Spermatophyta</taxon>
        <taxon>Magnoliopsida</taxon>
        <taxon>eudicotyledons</taxon>
        <taxon>Gunneridae</taxon>
        <taxon>Pentapetalae</taxon>
        <taxon>rosids</taxon>
        <taxon>fabids</taxon>
        <taxon>Fabales</taxon>
        <taxon>Fabaceae</taxon>
        <taxon>Papilionoideae</taxon>
        <taxon>50 kb inversion clade</taxon>
        <taxon>NPAAA clade</taxon>
        <taxon>Hologalegina</taxon>
        <taxon>IRL clade</taxon>
        <taxon>Trifolieae</taxon>
        <taxon>Trifolium</taxon>
    </lineage>
</organism>
<evidence type="ECO:0000313" key="1">
    <source>
        <dbReference type="EMBL" id="MCI19565.1"/>
    </source>
</evidence>
<evidence type="ECO:0000313" key="2">
    <source>
        <dbReference type="Proteomes" id="UP000265520"/>
    </source>
</evidence>
<comment type="caution">
    <text evidence="1">The sequence shown here is derived from an EMBL/GenBank/DDBJ whole genome shotgun (WGS) entry which is preliminary data.</text>
</comment>
<name>A0A392Q8J1_9FABA</name>
<feature type="non-terminal residue" evidence="1">
    <location>
        <position position="33"/>
    </location>
</feature>
<dbReference type="AlphaFoldDB" id="A0A392Q8J1"/>
<dbReference type="Proteomes" id="UP000265520">
    <property type="component" value="Unassembled WGS sequence"/>
</dbReference>
<reference evidence="1 2" key="1">
    <citation type="journal article" date="2018" name="Front. Plant Sci.">
        <title>Red Clover (Trifolium pratense) and Zigzag Clover (T. medium) - A Picture of Genomic Similarities and Differences.</title>
        <authorList>
            <person name="Dluhosova J."/>
            <person name="Istvanek J."/>
            <person name="Nedelnik J."/>
            <person name="Repkova J."/>
        </authorList>
    </citation>
    <scope>NUCLEOTIDE SEQUENCE [LARGE SCALE GENOMIC DNA]</scope>
    <source>
        <strain evidence="2">cv. 10/8</strain>
        <tissue evidence="1">Leaf</tissue>
    </source>
</reference>
<accession>A0A392Q8J1</accession>
<keyword evidence="2" id="KW-1185">Reference proteome</keyword>